<accession>A0AAN9SQP1</accession>
<evidence type="ECO:0000313" key="2">
    <source>
        <dbReference type="Proteomes" id="UP001386955"/>
    </source>
</evidence>
<dbReference type="Proteomes" id="UP001386955">
    <property type="component" value="Unassembled WGS sequence"/>
</dbReference>
<comment type="caution">
    <text evidence="1">The sequence shown here is derived from an EMBL/GenBank/DDBJ whole genome shotgun (WGS) entry which is preliminary data.</text>
</comment>
<proteinExistence type="predicted"/>
<protein>
    <submittedName>
        <fullName evidence="1">Uncharacterized protein</fullName>
    </submittedName>
</protein>
<sequence length="81" mass="9515">MREFFQSSCLPRQQRDNNDEHDAPFLLLKFLLTFSSTEILRFFFSLIHIGKRETKGSSYPIHLNPNHNQAVVSCNYLTLKL</sequence>
<reference evidence="1 2" key="1">
    <citation type="submission" date="2024-01" db="EMBL/GenBank/DDBJ databases">
        <title>The genomes of 5 underutilized Papilionoideae crops provide insights into root nodulation and disease resistanc.</title>
        <authorList>
            <person name="Jiang F."/>
        </authorList>
    </citation>
    <scope>NUCLEOTIDE SEQUENCE [LARGE SCALE GENOMIC DNA]</scope>
    <source>
        <strain evidence="1">DUOXIRENSHENG_FW03</strain>
        <tissue evidence="1">Leaves</tissue>
    </source>
</reference>
<name>A0AAN9SQP1_PSOTE</name>
<evidence type="ECO:0000313" key="1">
    <source>
        <dbReference type="EMBL" id="KAK7401898.1"/>
    </source>
</evidence>
<dbReference type="EMBL" id="JAYMYS010000003">
    <property type="protein sequence ID" value="KAK7401898.1"/>
    <property type="molecule type" value="Genomic_DNA"/>
</dbReference>
<dbReference type="AlphaFoldDB" id="A0AAN9SQP1"/>
<keyword evidence="2" id="KW-1185">Reference proteome</keyword>
<organism evidence="1 2">
    <name type="scientific">Psophocarpus tetragonolobus</name>
    <name type="common">Winged bean</name>
    <name type="synonym">Dolichos tetragonolobus</name>
    <dbReference type="NCBI Taxonomy" id="3891"/>
    <lineage>
        <taxon>Eukaryota</taxon>
        <taxon>Viridiplantae</taxon>
        <taxon>Streptophyta</taxon>
        <taxon>Embryophyta</taxon>
        <taxon>Tracheophyta</taxon>
        <taxon>Spermatophyta</taxon>
        <taxon>Magnoliopsida</taxon>
        <taxon>eudicotyledons</taxon>
        <taxon>Gunneridae</taxon>
        <taxon>Pentapetalae</taxon>
        <taxon>rosids</taxon>
        <taxon>fabids</taxon>
        <taxon>Fabales</taxon>
        <taxon>Fabaceae</taxon>
        <taxon>Papilionoideae</taxon>
        <taxon>50 kb inversion clade</taxon>
        <taxon>NPAAA clade</taxon>
        <taxon>indigoferoid/millettioid clade</taxon>
        <taxon>Phaseoleae</taxon>
        <taxon>Psophocarpus</taxon>
    </lineage>
</organism>
<gene>
    <name evidence="1" type="ORF">VNO78_13747</name>
</gene>